<gene>
    <name evidence="3" type="ORF">BJP25_21105</name>
</gene>
<dbReference type="STRING" id="1193682.BJP25_21105"/>
<reference evidence="3 4" key="1">
    <citation type="submission" date="2016-10" db="EMBL/GenBank/DDBJ databases">
        <title>The Draft Genome Sequence of Actinokineospora bangkokensis 44EHWT reveals the biosynthetic pathway of antifungal compounds Thailandins with unusual extender unit butylmalonyl-CoA.</title>
        <authorList>
            <person name="Greule A."/>
            <person name="Intra B."/>
            <person name="Flemming S."/>
            <person name="Rommel M.G."/>
            <person name="Panbangred W."/>
            <person name="Bechthold A."/>
        </authorList>
    </citation>
    <scope>NUCLEOTIDE SEQUENCE [LARGE SCALE GENOMIC DNA]</scope>
    <source>
        <strain evidence="3 4">44EHW</strain>
    </source>
</reference>
<keyword evidence="4" id="KW-1185">Reference proteome</keyword>
<evidence type="ECO:0000313" key="4">
    <source>
        <dbReference type="Proteomes" id="UP000186040"/>
    </source>
</evidence>
<evidence type="ECO:0000256" key="1">
    <source>
        <dbReference type="SAM" id="MobiDB-lite"/>
    </source>
</evidence>
<evidence type="ECO:0000259" key="2">
    <source>
        <dbReference type="Pfam" id="PF12770"/>
    </source>
</evidence>
<evidence type="ECO:0000313" key="3">
    <source>
        <dbReference type="EMBL" id="OLR92559.1"/>
    </source>
</evidence>
<feature type="region of interest" description="Disordered" evidence="1">
    <location>
        <begin position="70"/>
        <end position="108"/>
    </location>
</feature>
<organism evidence="3 4">
    <name type="scientific">Actinokineospora bangkokensis</name>
    <dbReference type="NCBI Taxonomy" id="1193682"/>
    <lineage>
        <taxon>Bacteria</taxon>
        <taxon>Bacillati</taxon>
        <taxon>Actinomycetota</taxon>
        <taxon>Actinomycetes</taxon>
        <taxon>Pseudonocardiales</taxon>
        <taxon>Pseudonocardiaceae</taxon>
        <taxon>Actinokineospora</taxon>
    </lineage>
</organism>
<dbReference type="InterPro" id="IPR024983">
    <property type="entry name" value="CHAT_dom"/>
</dbReference>
<proteinExistence type="predicted"/>
<comment type="caution">
    <text evidence="3">The sequence shown here is derived from an EMBL/GenBank/DDBJ whole genome shotgun (WGS) entry which is preliminary data.</text>
</comment>
<sequence length="626" mass="66158">MNVFTMVRRAPQGVLCAELAPLLTGGRAGAVVADLLAELLVYAQLDDRQAGRFGSAGRLGRAFPPRSAGPLDWHYPLNNPKPSPVTDPATEEDPAEKPPSRLGDGPDVQERTAWPLLSAPATVAEGAEFDVEVGLRVDRDPEVGGTGALRLPDRDVVLELVLVYDPAGVEPVGWSNPVALAATGTNPHPRTLLRMRALGGPGLQDRREIGVSFHVGGTLRGYASRTVVIGGDGGAVLVEPVTSGRVDLGHLLSGDSPDLVVVVERGADVRGQTLVWTARSPLPGLRVDAGPYRCGIGDDPAGLARRTRLRMSAAVDARDAVTTLVGLGRDIGDKVPVPIADAVRAVIAHRAPRPPSVLLVSAEPHVPWELAVLDAPEPGHSPFLGARTALGRWVLDTRRPPPRPAARARADTHAVISARYEGVPGWSRLPSAEVEAARVAASYPPCEHVPPLHTVVLNFLEQGPRVDVLHFALHGQCDPDNAQDGLVLLAQSPLAPDRMVPRFLNPEQVSGLSLRGSPFVFLNACQVGSGGELLGDYSGLARAFLAAGACAVVAPLWNIDDIAAGEVAHTFYTAVYTGKAVAEVLRALRSAVHPRTRDGAPATTLAYQFFGHPNLVLRRTKPIIGL</sequence>
<dbReference type="Pfam" id="PF12770">
    <property type="entry name" value="CHAT"/>
    <property type="match status" value="1"/>
</dbReference>
<dbReference type="EMBL" id="MKQR01000016">
    <property type="protein sequence ID" value="OLR92559.1"/>
    <property type="molecule type" value="Genomic_DNA"/>
</dbReference>
<name>A0A1Q9LKP9_9PSEU</name>
<protein>
    <recommendedName>
        <fullName evidence="2">CHAT domain-containing protein</fullName>
    </recommendedName>
</protein>
<accession>A0A1Q9LKP9</accession>
<dbReference type="AlphaFoldDB" id="A0A1Q9LKP9"/>
<feature type="domain" description="CHAT" evidence="2">
    <location>
        <begin position="381"/>
        <end position="597"/>
    </location>
</feature>
<dbReference type="Proteomes" id="UP000186040">
    <property type="component" value="Unassembled WGS sequence"/>
</dbReference>